<dbReference type="InterPro" id="IPR006016">
    <property type="entry name" value="UspA"/>
</dbReference>
<reference evidence="2 3" key="1">
    <citation type="submission" date="2023-06" db="EMBL/GenBank/DDBJ databases">
        <title>Whole genome sequence of Oscillatoria calcuttensis NRMC-F 0142.</title>
        <authorList>
            <person name="Shakena Fathima T."/>
            <person name="Muralitharan G."/>
            <person name="Thajuddin N."/>
        </authorList>
    </citation>
    <scope>NUCLEOTIDE SEQUENCE [LARGE SCALE GENOMIC DNA]</scope>
    <source>
        <strain evidence="2 3">NRMC-F 0142</strain>
    </source>
</reference>
<organism evidence="2 3">
    <name type="scientific">Geitlerinema calcuttense NRMC-F 0142</name>
    <dbReference type="NCBI Taxonomy" id="2922238"/>
    <lineage>
        <taxon>Bacteria</taxon>
        <taxon>Bacillati</taxon>
        <taxon>Cyanobacteriota</taxon>
        <taxon>Cyanophyceae</taxon>
        <taxon>Geitlerinematales</taxon>
        <taxon>Geitlerinemataceae</taxon>
        <taxon>Geitlerinema</taxon>
    </lineage>
</organism>
<dbReference type="Gene3D" id="3.40.50.620">
    <property type="entry name" value="HUPs"/>
    <property type="match status" value="1"/>
</dbReference>
<accession>A0ABT7LXS3</accession>
<feature type="domain" description="UspA" evidence="1">
    <location>
        <begin position="50"/>
        <end position="181"/>
    </location>
</feature>
<comment type="caution">
    <text evidence="2">The sequence shown here is derived from an EMBL/GenBank/DDBJ whole genome shotgun (WGS) entry which is preliminary data.</text>
</comment>
<dbReference type="Proteomes" id="UP001230986">
    <property type="component" value="Unassembled WGS sequence"/>
</dbReference>
<evidence type="ECO:0000259" key="1">
    <source>
        <dbReference type="Pfam" id="PF00582"/>
    </source>
</evidence>
<evidence type="ECO:0000313" key="3">
    <source>
        <dbReference type="Proteomes" id="UP001230986"/>
    </source>
</evidence>
<dbReference type="RefSeq" id="WP_284476436.1">
    <property type="nucleotide sequence ID" value="NZ_JASVEJ010000019.1"/>
</dbReference>
<sequence length="199" mass="21622">MQIKSMLVRLQNTLGCENLTEQLVLLPGSAYPSKSSHASSPRKKTQSVNLTVGYNGSPKSQTALDLALWIAHQTRLATPQQVVVQVIYVVEPSGTYRTVPAQFPQSASAQYEQADAILWQARSLAEEWQGTIKCHLRFGDVARELTEVVESEAATLLLLGCNSAESLLIQQLGRNFPCPVLGIPHALAEEKASKVPASV</sequence>
<dbReference type="EMBL" id="JASVEJ010000019">
    <property type="protein sequence ID" value="MDL5056811.1"/>
    <property type="molecule type" value="Genomic_DNA"/>
</dbReference>
<dbReference type="SUPFAM" id="SSF52402">
    <property type="entry name" value="Adenine nucleotide alpha hydrolases-like"/>
    <property type="match status" value="1"/>
</dbReference>
<keyword evidence="3" id="KW-1185">Reference proteome</keyword>
<proteinExistence type="predicted"/>
<gene>
    <name evidence="2" type="ORF">QQ055_04930</name>
</gene>
<dbReference type="Pfam" id="PF00582">
    <property type="entry name" value="Usp"/>
    <property type="match status" value="1"/>
</dbReference>
<dbReference type="CDD" id="cd00293">
    <property type="entry name" value="USP-like"/>
    <property type="match status" value="1"/>
</dbReference>
<name>A0ABT7LXS3_9CYAN</name>
<protein>
    <submittedName>
        <fullName evidence="2">Universal stress protein</fullName>
    </submittedName>
</protein>
<evidence type="ECO:0000313" key="2">
    <source>
        <dbReference type="EMBL" id="MDL5056811.1"/>
    </source>
</evidence>
<dbReference type="InterPro" id="IPR014729">
    <property type="entry name" value="Rossmann-like_a/b/a_fold"/>
</dbReference>